<accession>A0A086XZM3</accession>
<dbReference type="GO" id="GO:0006355">
    <property type="term" value="P:regulation of DNA-templated transcription"/>
    <property type="evidence" value="ECO:0007669"/>
    <property type="project" value="InterPro"/>
</dbReference>
<comment type="similarity">
    <text evidence="3">Belongs to the DNA gyrase inhibitor YacG family.</text>
</comment>
<dbReference type="Gene3D" id="3.30.50.10">
    <property type="entry name" value="Erythroid Transcription Factor GATA-1, subunit A"/>
    <property type="match status" value="1"/>
</dbReference>
<dbReference type="InterPro" id="IPR013088">
    <property type="entry name" value="Znf_NHR/GATA"/>
</dbReference>
<comment type="subunit">
    <text evidence="3">Interacts with GyrB.</text>
</comment>
<evidence type="ECO:0000313" key="5">
    <source>
        <dbReference type="EMBL" id="KFI27473.1"/>
    </source>
</evidence>
<dbReference type="STRING" id="1105367.CG50_15790"/>
<feature type="binding site" evidence="3">
    <location>
        <position position="6"/>
    </location>
    <ligand>
        <name>Zn(2+)</name>
        <dbReference type="ChEBI" id="CHEBI:29105"/>
    </ligand>
</feature>
<name>A0A086XZM3_9RHOB</name>
<evidence type="ECO:0000313" key="6">
    <source>
        <dbReference type="Proteomes" id="UP000028824"/>
    </source>
</evidence>
<proteinExistence type="inferred from homology"/>
<comment type="cofactor">
    <cofactor evidence="3">
        <name>Zn(2+)</name>
        <dbReference type="ChEBI" id="CHEBI:29105"/>
    </cofactor>
    <text evidence="3">Binds 1 zinc ion.</text>
</comment>
<dbReference type="Proteomes" id="UP000028824">
    <property type="component" value="Unassembled WGS sequence"/>
</dbReference>
<keyword evidence="2 3" id="KW-0862">Zinc</keyword>
<comment type="caution">
    <text evidence="5">The sequence shown here is derived from an EMBL/GenBank/DDBJ whole genome shotgun (WGS) entry which is preliminary data.</text>
</comment>
<feature type="binding site" evidence="3">
    <location>
        <position position="18"/>
    </location>
    <ligand>
        <name>Zn(2+)</name>
        <dbReference type="ChEBI" id="CHEBI:29105"/>
    </ligand>
</feature>
<dbReference type="GO" id="GO:0008657">
    <property type="term" value="F:DNA topoisomerase type II (double strand cut, ATP-hydrolyzing) inhibitor activity"/>
    <property type="evidence" value="ECO:0007669"/>
    <property type="project" value="UniProtKB-UniRule"/>
</dbReference>
<dbReference type="AlphaFoldDB" id="A0A086XZM3"/>
<dbReference type="PANTHER" id="PTHR36150">
    <property type="entry name" value="DNA GYRASE INHIBITOR YACG"/>
    <property type="match status" value="1"/>
</dbReference>
<feature type="binding site" evidence="3">
    <location>
        <position position="22"/>
    </location>
    <ligand>
        <name>Zn(2+)</name>
        <dbReference type="ChEBI" id="CHEBI:29105"/>
    </ligand>
</feature>
<evidence type="ECO:0000256" key="3">
    <source>
        <dbReference type="HAMAP-Rule" id="MF_00649"/>
    </source>
</evidence>
<reference evidence="5 6" key="1">
    <citation type="submission" date="2014-03" db="EMBL/GenBank/DDBJ databases">
        <title>Genome of Paenirhodobacter enshiensis DW2-9.</title>
        <authorList>
            <person name="Wang D."/>
            <person name="Wang G."/>
        </authorList>
    </citation>
    <scope>NUCLEOTIDE SEQUENCE [LARGE SCALE GENOMIC DNA]</scope>
    <source>
        <strain evidence="5 6">DW2-9</strain>
    </source>
</reference>
<dbReference type="OrthoDB" id="9809663at2"/>
<gene>
    <name evidence="3" type="primary">yacG</name>
    <name evidence="5" type="ORF">CG50_15790</name>
</gene>
<dbReference type="SUPFAM" id="SSF57716">
    <property type="entry name" value="Glucocorticoid receptor-like (DNA-binding domain)"/>
    <property type="match status" value="1"/>
</dbReference>
<dbReference type="Pfam" id="PF03884">
    <property type="entry name" value="YacG"/>
    <property type="match status" value="1"/>
</dbReference>
<keyword evidence="6" id="KW-1185">Reference proteome</keyword>
<sequence length="57" mass="6241">MSCPVCGKPADPKYRPFCSKRCADVDLARWLNGSYVIPGTETDDEIPSVPTGDDTQH</sequence>
<dbReference type="HAMAP" id="MF_00649">
    <property type="entry name" value="DNA_gyrase_inhibitor_YacG"/>
    <property type="match status" value="1"/>
</dbReference>
<feature type="region of interest" description="Disordered" evidence="4">
    <location>
        <begin position="37"/>
        <end position="57"/>
    </location>
</feature>
<evidence type="ECO:0000256" key="4">
    <source>
        <dbReference type="SAM" id="MobiDB-lite"/>
    </source>
</evidence>
<comment type="function">
    <text evidence="3">Inhibits all the catalytic activities of DNA gyrase by preventing its interaction with DNA. Acts by binding directly to the C-terminal domain of GyrB, which probably disrupts DNA binding by the gyrase.</text>
</comment>
<evidence type="ECO:0000256" key="2">
    <source>
        <dbReference type="ARBA" id="ARBA00022833"/>
    </source>
</evidence>
<organism evidence="5 6">
    <name type="scientific">Paenirhodobacter enshiensis</name>
    <dbReference type="NCBI Taxonomy" id="1105367"/>
    <lineage>
        <taxon>Bacteria</taxon>
        <taxon>Pseudomonadati</taxon>
        <taxon>Pseudomonadota</taxon>
        <taxon>Alphaproteobacteria</taxon>
        <taxon>Rhodobacterales</taxon>
        <taxon>Rhodobacter group</taxon>
        <taxon>Paenirhodobacter</taxon>
    </lineage>
</organism>
<dbReference type="GO" id="GO:0008270">
    <property type="term" value="F:zinc ion binding"/>
    <property type="evidence" value="ECO:0007669"/>
    <property type="project" value="UniProtKB-UniRule"/>
</dbReference>
<evidence type="ECO:0000256" key="1">
    <source>
        <dbReference type="ARBA" id="ARBA00022723"/>
    </source>
</evidence>
<keyword evidence="1 3" id="KW-0479">Metal-binding</keyword>
<dbReference type="PANTHER" id="PTHR36150:SF1">
    <property type="entry name" value="DNA GYRASE INHIBITOR YACG"/>
    <property type="match status" value="1"/>
</dbReference>
<dbReference type="eggNOG" id="COG3024">
    <property type="taxonomic scope" value="Bacteria"/>
</dbReference>
<protein>
    <recommendedName>
        <fullName evidence="3">DNA gyrase inhibitor YacG</fullName>
    </recommendedName>
</protein>
<dbReference type="InterPro" id="IPR005584">
    <property type="entry name" value="DNA_gyrase_inhibitor_YacG"/>
</dbReference>
<dbReference type="EMBL" id="JFZB01000009">
    <property type="protein sequence ID" value="KFI27473.1"/>
    <property type="molecule type" value="Genomic_DNA"/>
</dbReference>
<dbReference type="RefSeq" id="WP_036636460.1">
    <property type="nucleotide sequence ID" value="NZ_CAXYYU010000040.1"/>
</dbReference>
<feature type="binding site" evidence="3">
    <location>
        <position position="3"/>
    </location>
    <ligand>
        <name>Zn(2+)</name>
        <dbReference type="ChEBI" id="CHEBI:29105"/>
    </ligand>
</feature>